<dbReference type="EMBL" id="MFEY01000004">
    <property type="protein sequence ID" value="OGE90777.1"/>
    <property type="molecule type" value="Genomic_DNA"/>
</dbReference>
<dbReference type="Pfam" id="PF13406">
    <property type="entry name" value="SLT_2"/>
    <property type="match status" value="1"/>
</dbReference>
<dbReference type="Gene3D" id="1.10.8.350">
    <property type="entry name" value="Bacterial muramidase"/>
    <property type="match status" value="1"/>
</dbReference>
<evidence type="ECO:0000313" key="4">
    <source>
        <dbReference type="EMBL" id="OGE90777.1"/>
    </source>
</evidence>
<keyword evidence="1" id="KW-0175">Coiled coil</keyword>
<dbReference type="InterPro" id="IPR031304">
    <property type="entry name" value="SLT_2"/>
</dbReference>
<dbReference type="SUPFAM" id="SSF53955">
    <property type="entry name" value="Lysozyme-like"/>
    <property type="match status" value="1"/>
</dbReference>
<dbReference type="Gene3D" id="6.10.250.3150">
    <property type="match status" value="1"/>
</dbReference>
<comment type="caution">
    <text evidence="4">The sequence shown here is derived from an EMBL/GenBank/DDBJ whole genome shotgun (WGS) entry which is preliminary data.</text>
</comment>
<gene>
    <name evidence="4" type="ORF">A3E29_01480</name>
</gene>
<protein>
    <recommendedName>
        <fullName evidence="3">Transglycosylase SLT domain-containing protein</fullName>
    </recommendedName>
</protein>
<reference evidence="4 5" key="1">
    <citation type="journal article" date="2016" name="Nat. Commun.">
        <title>Thousands of microbial genomes shed light on interconnected biogeochemical processes in an aquifer system.</title>
        <authorList>
            <person name="Anantharaman K."/>
            <person name="Brown C.T."/>
            <person name="Hug L.A."/>
            <person name="Sharon I."/>
            <person name="Castelle C.J."/>
            <person name="Probst A.J."/>
            <person name="Thomas B.C."/>
            <person name="Singh A."/>
            <person name="Wilkins M.J."/>
            <person name="Karaoz U."/>
            <person name="Brodie E.L."/>
            <person name="Williams K.H."/>
            <person name="Hubbard S.S."/>
            <person name="Banfield J.F."/>
        </authorList>
    </citation>
    <scope>NUCLEOTIDE SEQUENCE [LARGE SCALE GENOMIC DNA]</scope>
</reference>
<organism evidence="4 5">
    <name type="scientific">Candidatus Doudnabacteria bacterium RIFCSPHIGHO2_12_FULL_48_16</name>
    <dbReference type="NCBI Taxonomy" id="1817838"/>
    <lineage>
        <taxon>Bacteria</taxon>
        <taxon>Candidatus Doudnaibacteriota</taxon>
    </lineage>
</organism>
<evidence type="ECO:0000256" key="2">
    <source>
        <dbReference type="SAM" id="SignalP"/>
    </source>
</evidence>
<feature type="chain" id="PRO_5009520416" description="Transglycosylase SLT domain-containing protein" evidence="2">
    <location>
        <begin position="29"/>
        <end position="440"/>
    </location>
</feature>
<feature type="domain" description="Transglycosylase SLT" evidence="3">
    <location>
        <begin position="263"/>
        <end position="362"/>
    </location>
</feature>
<name>A0A1F5PLM9_9BACT</name>
<dbReference type="Proteomes" id="UP000177682">
    <property type="component" value="Unassembled WGS sequence"/>
</dbReference>
<dbReference type="AlphaFoldDB" id="A0A1F5PLM9"/>
<feature type="coiled-coil region" evidence="1">
    <location>
        <begin position="33"/>
        <end position="109"/>
    </location>
</feature>
<keyword evidence="2" id="KW-0732">Signal</keyword>
<feature type="signal peptide" evidence="2">
    <location>
        <begin position="1"/>
        <end position="28"/>
    </location>
</feature>
<proteinExistence type="predicted"/>
<sequence>MLRISRTIIVTLALIVATVAFSFVAAQSAPDEKSQLQQQLLEIERQIAEQQQQLKQIQGEKNTLQKKINQLKKQQATLNLQIQATNLQLSQIETKLAETQAEIDHNQLQQGQIKEQLKLLITQVYQQQGNYSLLYLLLSQQNLSDILTEMQSYSVISDSLHDLLVTGRNLDQQLQENRVILSTHQEDASNLLSIQNLQRGQISGVVTEQNSILQETKGKESNYQASLSNTQKRANEIRSRLYQLLGVSTQISFGQAVEIATWASGQTGVRASFLLAILTQESNLGKNVGTCNRPGDPATKSYKVVMKPTRDIEPFLAVTAELGMDPEVTPVSCPMKNKDGSFNGWGGAMGPAQFIPSTWMGYKNKVSAITGKLANPWDIRDAFLASAIKLKAGGAGTVAGEWAAAMRYFSGGTNTKYRFYGDNVVAMANQYQADIDNLNQ</sequence>
<accession>A0A1F5PLM9</accession>
<evidence type="ECO:0000256" key="1">
    <source>
        <dbReference type="SAM" id="Coils"/>
    </source>
</evidence>
<dbReference type="InterPro" id="IPR023346">
    <property type="entry name" value="Lysozyme-like_dom_sf"/>
</dbReference>
<evidence type="ECO:0000313" key="5">
    <source>
        <dbReference type="Proteomes" id="UP000177682"/>
    </source>
</evidence>
<evidence type="ECO:0000259" key="3">
    <source>
        <dbReference type="Pfam" id="PF13406"/>
    </source>
</evidence>